<dbReference type="AlphaFoldDB" id="A0A7I8XHT8"/>
<dbReference type="Gene3D" id="3.40.720.10">
    <property type="entry name" value="Alkaline Phosphatase, subunit A"/>
    <property type="match status" value="1"/>
</dbReference>
<dbReference type="CDD" id="cd16021">
    <property type="entry name" value="ALP_like"/>
    <property type="match status" value="1"/>
</dbReference>
<evidence type="ECO:0000313" key="2">
    <source>
        <dbReference type="Proteomes" id="UP000659654"/>
    </source>
</evidence>
<dbReference type="PANTHER" id="PTHR10974">
    <property type="entry name" value="FI08016P-RELATED"/>
    <property type="match status" value="1"/>
</dbReference>
<dbReference type="Proteomes" id="UP000582659">
    <property type="component" value="Unassembled WGS sequence"/>
</dbReference>
<dbReference type="SMR" id="A0A7I8XHT8"/>
<name>A0A7I8XHT8_BURXY</name>
<keyword evidence="2" id="KW-1185">Reference proteome</keyword>
<evidence type="ECO:0000313" key="1">
    <source>
        <dbReference type="EMBL" id="CAD5207898.1"/>
    </source>
</evidence>
<sequence>MQRVVCGRRRRPVRMKAYWWRVLHPTRWRSLVLVVLCFSASLVVYKSITVTKSINDAMQFSNQKYEQLLNDSYSPFPAQFPYFGSLLENECKFPSLLPWENDISFRVAGPLSCTKNMPDIVTLDEENVLSIHDDLDEKWKRRKAKIRCTVSKLSGGLRPKNTEMHEIPTNLTLYMDSRTKIDMDQFVVRCFETPQTGKNETKKDEYKIYQRPFAGYAKQGLILISCPDIFYFTDNFFNFWDKKKTLTKSTPEKPSLIVLVLDSTSRNQFLRHAPKSWKFMEELGFVTLKGYNKIGDNSGVNLFPIVAGKTPERQVGGDGKEVLQKEELPVVHENHEHLWDLFKKRNCVTMINDDIMHHSRGLFAYHHHKGFTKPPTDYYFRPFEIFNVKNQIRPKLGQCTEHGETVMGQHFDLFEKFTRVYKDYCHFSFNFFTSLTHDNSFHLEAVDEQIRDILETFKGIGAMDNTAVVIMGDHGNRIGAVQYSYSGRIEERAPLFSIYLPEGFRKAHPDLMRNFKTNVNRLTSNYDIHRTLKELALGVEEDKDASKYRGYNLFRELVPTTRTCLDAGIPENFCLCMPQDPLPRIERNSTKFQKMEEAIRSKLAEYECLDPGSLKIEENELRTHAINDAARKGMRNMPLDETEEPPKMFKEHRFIYPRVTVATKTASIRRLLFEVKFYTKAERMNVISDPVFINEDNKPSQIAIEYICRIP</sequence>
<accession>A0A7I8XHT8</accession>
<dbReference type="EMBL" id="CAJFDI010000001">
    <property type="protein sequence ID" value="CAD5207898.1"/>
    <property type="molecule type" value="Genomic_DNA"/>
</dbReference>
<dbReference type="PANTHER" id="PTHR10974:SF6">
    <property type="entry name" value="PROTEIN CBG19234"/>
    <property type="match status" value="1"/>
</dbReference>
<dbReference type="SUPFAM" id="SSF53649">
    <property type="entry name" value="Alkaline phosphatase-like"/>
    <property type="match status" value="2"/>
</dbReference>
<dbReference type="InterPro" id="IPR004245">
    <property type="entry name" value="DUF229"/>
</dbReference>
<protein>
    <submittedName>
        <fullName evidence="1">(pine wood nematode) hypothetical protein</fullName>
    </submittedName>
</protein>
<organism evidence="1 2">
    <name type="scientific">Bursaphelenchus xylophilus</name>
    <name type="common">Pinewood nematode worm</name>
    <name type="synonym">Aphelenchoides xylophilus</name>
    <dbReference type="NCBI Taxonomy" id="6326"/>
    <lineage>
        <taxon>Eukaryota</taxon>
        <taxon>Metazoa</taxon>
        <taxon>Ecdysozoa</taxon>
        <taxon>Nematoda</taxon>
        <taxon>Chromadorea</taxon>
        <taxon>Rhabditida</taxon>
        <taxon>Tylenchina</taxon>
        <taxon>Tylenchomorpha</taxon>
        <taxon>Aphelenchoidea</taxon>
        <taxon>Aphelenchoididae</taxon>
        <taxon>Bursaphelenchus</taxon>
    </lineage>
</organism>
<dbReference type="OrthoDB" id="413313at2759"/>
<dbReference type="GO" id="GO:0005615">
    <property type="term" value="C:extracellular space"/>
    <property type="evidence" value="ECO:0007669"/>
    <property type="project" value="TreeGrafter"/>
</dbReference>
<dbReference type="EMBL" id="CAJFCV020000001">
    <property type="protein sequence ID" value="CAG9079527.1"/>
    <property type="molecule type" value="Genomic_DNA"/>
</dbReference>
<reference evidence="1" key="1">
    <citation type="submission" date="2020-09" db="EMBL/GenBank/DDBJ databases">
        <authorList>
            <person name="Kikuchi T."/>
        </authorList>
    </citation>
    <scope>NUCLEOTIDE SEQUENCE</scope>
    <source>
        <strain evidence="1">Ka4C1</strain>
    </source>
</reference>
<dbReference type="FunFam" id="3.40.720.10:FF:000017">
    <property type="entry name" value="Predicted protein"/>
    <property type="match status" value="1"/>
</dbReference>
<dbReference type="Proteomes" id="UP000659654">
    <property type="component" value="Unassembled WGS sequence"/>
</dbReference>
<proteinExistence type="predicted"/>
<dbReference type="InterPro" id="IPR017850">
    <property type="entry name" value="Alkaline_phosphatase_core_sf"/>
</dbReference>
<dbReference type="Pfam" id="PF02995">
    <property type="entry name" value="DUF229"/>
    <property type="match status" value="1"/>
</dbReference>
<comment type="caution">
    <text evidence="1">The sequence shown here is derived from an EMBL/GenBank/DDBJ whole genome shotgun (WGS) entry which is preliminary data.</text>
</comment>
<gene>
    <name evidence="1" type="ORF">BXYJ_LOCUS155</name>
</gene>